<keyword evidence="3 5" id="KW-0560">Oxidoreductase</keyword>
<dbReference type="InterPro" id="IPR013149">
    <property type="entry name" value="ADH-like_C"/>
</dbReference>
<reference evidence="5 6" key="1">
    <citation type="submission" date="2021-03" db="EMBL/GenBank/DDBJ databases">
        <title>Genomic Encyclopedia of Type Strains, Phase IV (KMG-IV): sequencing the most valuable type-strain genomes for metagenomic binning, comparative biology and taxonomic classification.</title>
        <authorList>
            <person name="Goeker M."/>
        </authorList>
    </citation>
    <scope>NUCLEOTIDE SEQUENCE [LARGE SCALE GENOMIC DNA]</scope>
    <source>
        <strain evidence="5 6">DSM 24004</strain>
    </source>
</reference>
<dbReference type="Gene3D" id="3.90.180.10">
    <property type="entry name" value="Medium-chain alcohol dehydrogenases, catalytic domain"/>
    <property type="match status" value="1"/>
</dbReference>
<evidence type="ECO:0000313" key="6">
    <source>
        <dbReference type="Proteomes" id="UP001519342"/>
    </source>
</evidence>
<proteinExistence type="predicted"/>
<dbReference type="Pfam" id="PF00107">
    <property type="entry name" value="ADH_zinc_N"/>
    <property type="match status" value="1"/>
</dbReference>
<dbReference type="PANTHER" id="PTHR43401:SF2">
    <property type="entry name" value="L-THREONINE 3-DEHYDROGENASE"/>
    <property type="match status" value="1"/>
</dbReference>
<keyword evidence="2" id="KW-0862">Zinc</keyword>
<evidence type="ECO:0000256" key="1">
    <source>
        <dbReference type="ARBA" id="ARBA00022723"/>
    </source>
</evidence>
<dbReference type="InterPro" id="IPR050129">
    <property type="entry name" value="Zn_alcohol_dh"/>
</dbReference>
<keyword evidence="6" id="KW-1185">Reference proteome</keyword>
<dbReference type="Proteomes" id="UP001519342">
    <property type="component" value="Unassembled WGS sequence"/>
</dbReference>
<organism evidence="5 6">
    <name type="scientific">Sedimentibacter acidaminivorans</name>
    <dbReference type="NCBI Taxonomy" id="913099"/>
    <lineage>
        <taxon>Bacteria</taxon>
        <taxon>Bacillati</taxon>
        <taxon>Bacillota</taxon>
        <taxon>Tissierellia</taxon>
        <taxon>Sedimentibacter</taxon>
    </lineage>
</organism>
<evidence type="ECO:0000313" key="5">
    <source>
        <dbReference type="EMBL" id="MBP1924757.1"/>
    </source>
</evidence>
<dbReference type="InterPro" id="IPR020843">
    <property type="entry name" value="ER"/>
</dbReference>
<feature type="domain" description="Enoyl reductase (ER)" evidence="4">
    <location>
        <begin position="7"/>
        <end position="318"/>
    </location>
</feature>
<dbReference type="InterPro" id="IPR011032">
    <property type="entry name" value="GroES-like_sf"/>
</dbReference>
<dbReference type="PANTHER" id="PTHR43401">
    <property type="entry name" value="L-THREONINE 3-DEHYDROGENASE"/>
    <property type="match status" value="1"/>
</dbReference>
<accession>A0ABS4GAP3</accession>
<gene>
    <name evidence="5" type="ORF">J2Z76_000610</name>
</gene>
<dbReference type="SUPFAM" id="SSF51735">
    <property type="entry name" value="NAD(P)-binding Rossmann-fold domains"/>
    <property type="match status" value="1"/>
</dbReference>
<protein>
    <submittedName>
        <fullName evidence="5">L-iditol 2-dehydrogenase</fullName>
        <ecNumber evidence="5">1.1.1.14</ecNumber>
    </submittedName>
</protein>
<sequence length="320" mass="35041">MKACVLEEVNKLVVKDFEMPKIVYDDDVLIKVSKVGICGSDVHMWSNEKKIGLVMGHEFCGIVVDPGKSNFKIGERVVVIPKGPRGYNSTPGVVAQGGYAEYFSAAADYLRRLPDTISDDTANMLEPTAIAYNALLKANIKYGDKVLVTGAGIIGHLCAEWAKVMGATYIAMTEVNDKRILKAKEVGVANEVFDARNSEIVQLLKDVTNGGFDKVIECTAIPASVNMSLDVIKEMGTLMFVGVSYKQVPIDALKLIMKNITMIGTFGSSIVFDKVLELLAYQPFNIEKYITKNIGLNEIQECFEELHSGTSDQIKIVITP</sequence>
<dbReference type="GO" id="GO:0003939">
    <property type="term" value="F:L-iditol 2-dehydrogenase (NAD+) activity"/>
    <property type="evidence" value="ECO:0007669"/>
    <property type="project" value="UniProtKB-EC"/>
</dbReference>
<dbReference type="EMBL" id="JAGGKS010000001">
    <property type="protein sequence ID" value="MBP1924757.1"/>
    <property type="molecule type" value="Genomic_DNA"/>
</dbReference>
<evidence type="ECO:0000256" key="2">
    <source>
        <dbReference type="ARBA" id="ARBA00022833"/>
    </source>
</evidence>
<dbReference type="SUPFAM" id="SSF50129">
    <property type="entry name" value="GroES-like"/>
    <property type="match status" value="1"/>
</dbReference>
<name>A0ABS4GAP3_9FIRM</name>
<dbReference type="InterPro" id="IPR036291">
    <property type="entry name" value="NAD(P)-bd_dom_sf"/>
</dbReference>
<dbReference type="SMART" id="SM00829">
    <property type="entry name" value="PKS_ER"/>
    <property type="match status" value="1"/>
</dbReference>
<dbReference type="EC" id="1.1.1.14" evidence="5"/>
<dbReference type="RefSeq" id="WP_209510496.1">
    <property type="nucleotide sequence ID" value="NZ_JAGGKS010000001.1"/>
</dbReference>
<dbReference type="InterPro" id="IPR013154">
    <property type="entry name" value="ADH-like_N"/>
</dbReference>
<evidence type="ECO:0000259" key="4">
    <source>
        <dbReference type="SMART" id="SM00829"/>
    </source>
</evidence>
<comment type="caution">
    <text evidence="5">The sequence shown here is derived from an EMBL/GenBank/DDBJ whole genome shotgun (WGS) entry which is preliminary data.</text>
</comment>
<dbReference type="Gene3D" id="3.40.50.720">
    <property type="entry name" value="NAD(P)-binding Rossmann-like Domain"/>
    <property type="match status" value="1"/>
</dbReference>
<evidence type="ECO:0000256" key="3">
    <source>
        <dbReference type="ARBA" id="ARBA00023002"/>
    </source>
</evidence>
<dbReference type="Pfam" id="PF08240">
    <property type="entry name" value="ADH_N"/>
    <property type="match status" value="1"/>
</dbReference>
<keyword evidence="1" id="KW-0479">Metal-binding</keyword>